<comment type="caution">
    <text evidence="3">The sequence shown here is derived from an EMBL/GenBank/DDBJ whole genome shotgun (WGS) entry which is preliminary data.</text>
</comment>
<proteinExistence type="predicted"/>
<gene>
    <name evidence="3" type="ORF">UU50_C0026G0007</name>
</gene>
<feature type="transmembrane region" description="Helical" evidence="1">
    <location>
        <begin position="68"/>
        <end position="87"/>
    </location>
</feature>
<feature type="domain" description="YdbS-like PH" evidence="2">
    <location>
        <begin position="87"/>
        <end position="162"/>
    </location>
</feature>
<accession>A0A0G0V9R8</accession>
<dbReference type="EMBL" id="LCAW01000026">
    <property type="protein sequence ID" value="KKR97669.1"/>
    <property type="molecule type" value="Genomic_DNA"/>
</dbReference>
<dbReference type="Pfam" id="PF03703">
    <property type="entry name" value="bPH_2"/>
    <property type="match status" value="1"/>
</dbReference>
<feature type="transmembrane region" description="Helical" evidence="1">
    <location>
        <begin position="30"/>
        <end position="48"/>
    </location>
</feature>
<dbReference type="InterPro" id="IPR005182">
    <property type="entry name" value="YdbS-like_PH"/>
</dbReference>
<dbReference type="Proteomes" id="UP000033930">
    <property type="component" value="Unassembled WGS sequence"/>
</dbReference>
<keyword evidence="1" id="KW-0812">Transmembrane</keyword>
<keyword evidence="1" id="KW-0472">Membrane</keyword>
<reference evidence="3 4" key="1">
    <citation type="journal article" date="2015" name="Nature">
        <title>rRNA introns, odd ribosomes, and small enigmatic genomes across a large radiation of phyla.</title>
        <authorList>
            <person name="Brown C.T."/>
            <person name="Hug L.A."/>
            <person name="Thomas B.C."/>
            <person name="Sharon I."/>
            <person name="Castelle C.J."/>
            <person name="Singh A."/>
            <person name="Wilkins M.J."/>
            <person name="Williams K.H."/>
            <person name="Banfield J.F."/>
        </authorList>
    </citation>
    <scope>NUCLEOTIDE SEQUENCE [LARGE SCALE GENOMIC DNA]</scope>
</reference>
<evidence type="ECO:0000313" key="3">
    <source>
        <dbReference type="EMBL" id="KKR97669.1"/>
    </source>
</evidence>
<dbReference type="AlphaFoldDB" id="A0A0G0V9R8"/>
<evidence type="ECO:0000256" key="1">
    <source>
        <dbReference type="SAM" id="Phobius"/>
    </source>
</evidence>
<evidence type="ECO:0000259" key="2">
    <source>
        <dbReference type="Pfam" id="PF03703"/>
    </source>
</evidence>
<sequence length="180" mass="20861">MISLRRLPNQERDESPILFLRRHWTEVAKIVLLLIILSAVVYVIYYFLSENGADWSGYMGQFSSLLLSIYAFFVLAVLLSMFSDYYLDTWIVTTNRIINIEQRGLFSRVISELHLNQVQDVTAETRGFLQTILSYGDVYIQTAGARERFIFKTVNDPEIVKQKITDLVAKDKRRHGDASK</sequence>
<organism evidence="3 4">
    <name type="scientific">Candidatus Uhrbacteria bacterium GW2011_GWC1_41_20</name>
    <dbReference type="NCBI Taxonomy" id="1618983"/>
    <lineage>
        <taxon>Bacteria</taxon>
        <taxon>Candidatus Uhriibacteriota</taxon>
    </lineage>
</organism>
<keyword evidence="1" id="KW-1133">Transmembrane helix</keyword>
<protein>
    <recommendedName>
        <fullName evidence="2">YdbS-like PH domain-containing protein</fullName>
    </recommendedName>
</protein>
<dbReference type="PANTHER" id="PTHR37938">
    <property type="entry name" value="BLL0215 PROTEIN"/>
    <property type="match status" value="1"/>
</dbReference>
<evidence type="ECO:0000313" key="4">
    <source>
        <dbReference type="Proteomes" id="UP000033930"/>
    </source>
</evidence>
<name>A0A0G0V9R8_9BACT</name>
<dbReference type="PANTHER" id="PTHR37938:SF1">
    <property type="entry name" value="BLL0215 PROTEIN"/>
    <property type="match status" value="1"/>
</dbReference>